<dbReference type="EMBL" id="JBICBT010000588">
    <property type="protein sequence ID" value="KAL3108659.1"/>
    <property type="molecule type" value="Genomic_DNA"/>
</dbReference>
<protein>
    <submittedName>
        <fullName evidence="1">Uncharacterized protein</fullName>
    </submittedName>
</protein>
<evidence type="ECO:0000313" key="2">
    <source>
        <dbReference type="Proteomes" id="UP001620626"/>
    </source>
</evidence>
<reference evidence="1 2" key="1">
    <citation type="submission" date="2024-10" db="EMBL/GenBank/DDBJ databases">
        <authorList>
            <person name="Kim D."/>
        </authorList>
    </citation>
    <scope>NUCLEOTIDE SEQUENCE [LARGE SCALE GENOMIC DNA]</scope>
    <source>
        <strain evidence="1">BH-2024</strain>
    </source>
</reference>
<evidence type="ECO:0000313" key="1">
    <source>
        <dbReference type="EMBL" id="KAL3108659.1"/>
    </source>
</evidence>
<gene>
    <name evidence="1" type="ORF">niasHT_019180</name>
</gene>
<proteinExistence type="predicted"/>
<dbReference type="AlphaFoldDB" id="A0ABD2L0G7"/>
<dbReference type="Proteomes" id="UP001620626">
    <property type="component" value="Unassembled WGS sequence"/>
</dbReference>
<accession>A0ABD2L0G7</accession>
<name>A0ABD2L0G7_9BILA</name>
<comment type="caution">
    <text evidence="1">The sequence shown here is derived from an EMBL/GenBank/DDBJ whole genome shotgun (WGS) entry which is preliminary data.</text>
</comment>
<keyword evidence="2" id="KW-1185">Reference proteome</keyword>
<sequence>MDGQRELIGQLTPVVLEEKLTPVPPPPDSRLPDGRGPAFCFRLYFGGGIHKILVGGTFTLPEIKRVALDLLVIQILDMKFDTNPAIALYVAFDPTHPRDNSVQMHLFLCSHYKSTVRRPSPFWSGPDMRNTERKHWSRHLKAPRASWTHNSETDADAAWASFWPNRRVDVAY</sequence>
<organism evidence="1 2">
    <name type="scientific">Heterodera trifolii</name>
    <dbReference type="NCBI Taxonomy" id="157864"/>
    <lineage>
        <taxon>Eukaryota</taxon>
        <taxon>Metazoa</taxon>
        <taxon>Ecdysozoa</taxon>
        <taxon>Nematoda</taxon>
        <taxon>Chromadorea</taxon>
        <taxon>Rhabditida</taxon>
        <taxon>Tylenchina</taxon>
        <taxon>Tylenchomorpha</taxon>
        <taxon>Tylenchoidea</taxon>
        <taxon>Heteroderidae</taxon>
        <taxon>Heteroderinae</taxon>
        <taxon>Heterodera</taxon>
    </lineage>
</organism>